<reference evidence="10 11" key="1">
    <citation type="submission" date="2008-11" db="EMBL/GenBank/DDBJ databases">
        <title>Draft genome sequence of Bacteroides pectinophilus (ATCC 43243).</title>
        <authorList>
            <person name="Sudarsanam P."/>
            <person name="Ley R."/>
            <person name="Guruge J."/>
            <person name="Turnbaugh P.J."/>
            <person name="Mahowald M."/>
            <person name="Liep D."/>
            <person name="Gordon J."/>
        </authorList>
    </citation>
    <scope>NUCLEOTIDE SEQUENCE [LARGE SCALE GENOMIC DNA]</scope>
    <source>
        <strain evidence="10 11">ATCC 43243</strain>
    </source>
</reference>
<evidence type="ECO:0000256" key="6">
    <source>
        <dbReference type="PIRSR" id="PIRSR600223-1"/>
    </source>
</evidence>
<feature type="region of interest" description="Disordered" evidence="8">
    <location>
        <begin position="1"/>
        <end position="64"/>
    </location>
</feature>
<dbReference type="PANTHER" id="PTHR43390">
    <property type="entry name" value="SIGNAL PEPTIDASE I"/>
    <property type="match status" value="1"/>
</dbReference>
<evidence type="ECO:0000256" key="5">
    <source>
        <dbReference type="ARBA" id="ARBA00022801"/>
    </source>
</evidence>
<protein>
    <recommendedName>
        <fullName evidence="4 7">Signal peptidase I</fullName>
        <ecNumber evidence="4 7">3.4.21.89</ecNumber>
    </recommendedName>
</protein>
<dbReference type="Pfam" id="PF10502">
    <property type="entry name" value="Peptidase_S26"/>
    <property type="match status" value="1"/>
</dbReference>
<dbReference type="Proteomes" id="UP000003136">
    <property type="component" value="Unassembled WGS sequence"/>
</dbReference>
<evidence type="ECO:0000256" key="3">
    <source>
        <dbReference type="ARBA" id="ARBA00009370"/>
    </source>
</evidence>
<dbReference type="eggNOG" id="COG0681">
    <property type="taxonomic scope" value="Bacteria"/>
</dbReference>
<evidence type="ECO:0000256" key="7">
    <source>
        <dbReference type="RuleBase" id="RU362042"/>
    </source>
</evidence>
<evidence type="ECO:0000256" key="2">
    <source>
        <dbReference type="ARBA" id="ARBA00004401"/>
    </source>
</evidence>
<dbReference type="InterPro" id="IPR019533">
    <property type="entry name" value="Peptidase_S26"/>
</dbReference>
<keyword evidence="11" id="KW-1185">Reference proteome</keyword>
<comment type="similarity">
    <text evidence="3 7">Belongs to the peptidase S26 family.</text>
</comment>
<keyword evidence="7" id="KW-1133">Transmembrane helix</keyword>
<evidence type="ECO:0000256" key="8">
    <source>
        <dbReference type="SAM" id="MobiDB-lite"/>
    </source>
</evidence>
<dbReference type="PRINTS" id="PR00727">
    <property type="entry name" value="LEADERPTASE"/>
</dbReference>
<dbReference type="GO" id="GO:0009003">
    <property type="term" value="F:signal peptidase activity"/>
    <property type="evidence" value="ECO:0007669"/>
    <property type="project" value="UniProtKB-EC"/>
</dbReference>
<comment type="catalytic activity">
    <reaction evidence="1 7">
        <text>Cleavage of hydrophobic, N-terminal signal or leader sequences from secreted and periplasmic proteins.</text>
        <dbReference type="EC" id="3.4.21.89"/>
    </reaction>
</comment>
<dbReference type="EMBL" id="ABVQ01000035">
    <property type="protein sequence ID" value="EEC57917.1"/>
    <property type="molecule type" value="Genomic_DNA"/>
</dbReference>
<dbReference type="GO" id="GO:0004252">
    <property type="term" value="F:serine-type endopeptidase activity"/>
    <property type="evidence" value="ECO:0007669"/>
    <property type="project" value="InterPro"/>
</dbReference>
<dbReference type="InterPro" id="IPR036286">
    <property type="entry name" value="LexA/Signal_pep-like_sf"/>
</dbReference>
<dbReference type="HOGENOM" id="CLU_028723_5_1_9"/>
<comment type="subcellular location">
    <subcellularLocation>
        <location evidence="2">Cell membrane</location>
        <topology evidence="2">Single-pass type II membrane protein</topology>
    </subcellularLocation>
    <subcellularLocation>
        <location evidence="7">Membrane</location>
        <topology evidence="7">Single-pass type II membrane protein</topology>
    </subcellularLocation>
</comment>
<dbReference type="InterPro" id="IPR019757">
    <property type="entry name" value="Pept_S26A_signal_pept_1_Lys-AS"/>
</dbReference>
<dbReference type="AlphaFoldDB" id="B7AQE5"/>
<reference evidence="10 11" key="2">
    <citation type="submission" date="2008-11" db="EMBL/GenBank/DDBJ databases">
        <authorList>
            <person name="Fulton L."/>
            <person name="Clifton S."/>
            <person name="Fulton B."/>
            <person name="Xu J."/>
            <person name="Minx P."/>
            <person name="Pepin K.H."/>
            <person name="Johnson M."/>
            <person name="Bhonagiri V."/>
            <person name="Nash W.E."/>
            <person name="Mardis E.R."/>
            <person name="Wilson R.K."/>
        </authorList>
    </citation>
    <scope>NUCLEOTIDE SEQUENCE [LARGE SCALE GENOMIC DNA]</scope>
    <source>
        <strain evidence="10 11">ATCC 43243</strain>
    </source>
</reference>
<dbReference type="NCBIfam" id="TIGR02227">
    <property type="entry name" value="sigpep_I_bact"/>
    <property type="match status" value="1"/>
</dbReference>
<evidence type="ECO:0000313" key="10">
    <source>
        <dbReference type="EMBL" id="EEC57917.1"/>
    </source>
</evidence>
<dbReference type="InterPro" id="IPR000223">
    <property type="entry name" value="Pept_S26A_signal_pept_1"/>
</dbReference>
<feature type="active site" evidence="6">
    <location>
        <position position="106"/>
    </location>
</feature>
<feature type="domain" description="Peptidase S26" evidence="9">
    <location>
        <begin position="77"/>
        <end position="238"/>
    </location>
</feature>
<sequence>MATPSNKYPADTEAMHNTISRRTHAASNEAAHEPKRELKHGRVSERMRSSELDPDPSAYASGDTGKSGGHFWSEVLSYIKILVLAAVIAFLCNTFIIVNAEVPTGSMRDTIMEQDRLIGFRLSYKFSAPQRGDIIIFKFPDDETETYVKRIIGLPGDMIEIMPDGDGVVHVYVNGQILDEPYIREPMAAVSDYQRYIVPEGHYFAMGDNRNSSLDSRYWDNKYIARDKILAKAVFKYYKEFKILK</sequence>
<dbReference type="EC" id="3.4.21.89" evidence="4 7"/>
<evidence type="ECO:0000313" key="11">
    <source>
        <dbReference type="Proteomes" id="UP000003136"/>
    </source>
</evidence>
<evidence type="ECO:0000259" key="9">
    <source>
        <dbReference type="Pfam" id="PF10502"/>
    </source>
</evidence>
<dbReference type="CDD" id="cd06530">
    <property type="entry name" value="S26_SPase_I"/>
    <property type="match status" value="1"/>
</dbReference>
<dbReference type="STRING" id="483218.BACPEC_00902"/>
<keyword evidence="5 7" id="KW-0378">Hydrolase</keyword>
<dbReference type="GO" id="GO:0006465">
    <property type="term" value="P:signal peptide processing"/>
    <property type="evidence" value="ECO:0007669"/>
    <property type="project" value="InterPro"/>
</dbReference>
<proteinExistence type="inferred from homology"/>
<gene>
    <name evidence="10" type="ORF">BACPEC_00902</name>
</gene>
<dbReference type="Gene3D" id="2.10.109.10">
    <property type="entry name" value="Umud Fragment, subunit A"/>
    <property type="match status" value="1"/>
</dbReference>
<evidence type="ECO:0000256" key="1">
    <source>
        <dbReference type="ARBA" id="ARBA00000677"/>
    </source>
</evidence>
<name>B7AQE5_9FIRM</name>
<dbReference type="GO" id="GO:0005886">
    <property type="term" value="C:plasma membrane"/>
    <property type="evidence" value="ECO:0007669"/>
    <property type="project" value="UniProtKB-SubCell"/>
</dbReference>
<dbReference type="PANTHER" id="PTHR43390:SF1">
    <property type="entry name" value="CHLOROPLAST PROCESSING PEPTIDASE"/>
    <property type="match status" value="1"/>
</dbReference>
<organism evidence="10 11">
    <name type="scientific">[Bacteroides] pectinophilus ATCC 43243</name>
    <dbReference type="NCBI Taxonomy" id="483218"/>
    <lineage>
        <taxon>Bacteria</taxon>
        <taxon>Bacillati</taxon>
        <taxon>Bacillota</taxon>
        <taxon>Clostridia</taxon>
        <taxon>Eubacteriales</taxon>
    </lineage>
</organism>
<feature type="active site" evidence="6">
    <location>
        <position position="149"/>
    </location>
</feature>
<accession>B7AQE5</accession>
<keyword evidence="7" id="KW-0472">Membrane</keyword>
<feature type="compositionally biased region" description="Basic and acidic residues" evidence="8">
    <location>
        <begin position="30"/>
        <end position="51"/>
    </location>
</feature>
<dbReference type="SUPFAM" id="SSF51306">
    <property type="entry name" value="LexA/Signal peptidase"/>
    <property type="match status" value="1"/>
</dbReference>
<keyword evidence="7" id="KW-0812">Transmembrane</keyword>
<dbReference type="PROSITE" id="PS00760">
    <property type="entry name" value="SPASE_I_2"/>
    <property type="match status" value="1"/>
</dbReference>
<feature type="transmembrane region" description="Helical" evidence="7">
    <location>
        <begin position="75"/>
        <end position="98"/>
    </location>
</feature>
<keyword evidence="7" id="KW-0645">Protease</keyword>
<evidence type="ECO:0000256" key="4">
    <source>
        <dbReference type="ARBA" id="ARBA00013208"/>
    </source>
</evidence>